<feature type="compositionally biased region" description="Basic and acidic residues" evidence="1">
    <location>
        <begin position="404"/>
        <end position="413"/>
    </location>
</feature>
<dbReference type="Gene3D" id="1.20.58.120">
    <property type="entry name" value="BAG domain"/>
    <property type="match status" value="1"/>
</dbReference>
<feature type="region of interest" description="Disordered" evidence="1">
    <location>
        <begin position="19"/>
        <end position="63"/>
    </location>
</feature>
<dbReference type="PROSITE" id="PS51035">
    <property type="entry name" value="BAG"/>
    <property type="match status" value="1"/>
</dbReference>
<feature type="region of interest" description="Disordered" evidence="1">
    <location>
        <begin position="373"/>
        <end position="437"/>
    </location>
</feature>
<feature type="compositionally biased region" description="Low complexity" evidence="1">
    <location>
        <begin position="387"/>
        <end position="401"/>
    </location>
</feature>
<feature type="region of interest" description="Disordered" evidence="1">
    <location>
        <begin position="162"/>
        <end position="332"/>
    </location>
</feature>
<proteinExistence type="evidence at transcript level"/>
<dbReference type="InterPro" id="IPR036533">
    <property type="entry name" value="BAG_dom_sf"/>
</dbReference>
<dbReference type="Pfam" id="PF02179">
    <property type="entry name" value="BAG"/>
    <property type="match status" value="1"/>
</dbReference>
<feature type="domain" description="BAG" evidence="2">
    <location>
        <begin position="446"/>
        <end position="523"/>
    </location>
</feature>
<dbReference type="AlphaFoldDB" id="A0A4Y7NHY6"/>
<feature type="region of interest" description="Disordered" evidence="1">
    <location>
        <begin position="535"/>
        <end position="589"/>
    </location>
</feature>
<dbReference type="InterPro" id="IPR003103">
    <property type="entry name" value="BAG_domain"/>
</dbReference>
<sequence>MFSRDHGAEDLASDQTFAWLPPGFRDRRPHFGRTADPTASASASASSSSPFGHSQRKSSDQVIQSLRDELDKHRQMFFDRLAPQWESSAQRGTRLQVITTLSFALLLLHVFRIKRNLKNNNNKTRYHYSYSSSPSLGRVNYAYHQDDIPAWMTEDDADPAFGVRSSSAGNRQRWPSSGSGRSAGSNSSGSSGAETVTTQQQQQQHHLPGRSDSPSRPARIPKPAARSATGDFPPGSPAASPKGFCRASSAPPVAPHADNNVGVNNPTTAAAGSPRRLFTTTVHHQPGHSVGGGHQHQREQQATDSPGLNRRHANLHANTNSGNNNNNSSGSHVRHIPIMVEGRDEPLLPSVAEEGLPSGSAAEKRSKTAIPMPFYPTAEKNTPAAPPAAAAGTASYSSSPANANDRKKEDVRDGSIPIPLPYDRLSDDSGKSVGSSASVDLQTANDLELIERIQRETETLLPRIESFRGDRHDRGFLFLDEMLTRLLLKLDNVQVEGRDDVRHARRQAIASITRCINLLESKLLDSIERSNEGQAITAGNDSQQQPKEQTAGADEPVTEQSKVEEQPTNAVASDVNATASADVVPSSPATHVTQLVINIPFKEPTCAAQVQQQTHAAQENSNE</sequence>
<gene>
    <name evidence="3" type="primary">EOG090X0OY9</name>
</gene>
<feature type="compositionally biased region" description="Polar residues" evidence="1">
    <location>
        <begin position="566"/>
        <end position="579"/>
    </location>
</feature>
<dbReference type="SUPFAM" id="SSF63491">
    <property type="entry name" value="BAG domain"/>
    <property type="match status" value="1"/>
</dbReference>
<feature type="compositionally biased region" description="Polar residues" evidence="1">
    <location>
        <begin position="261"/>
        <end position="270"/>
    </location>
</feature>
<reference evidence="3" key="1">
    <citation type="submission" date="2018-08" db="EMBL/GenBank/DDBJ databases">
        <authorList>
            <person name="Cornetti L."/>
        </authorList>
    </citation>
    <scope>NUCLEOTIDE SEQUENCE</scope>
    <source>
        <strain evidence="3">CH-H-2</strain>
    </source>
</reference>
<evidence type="ECO:0000256" key="1">
    <source>
        <dbReference type="SAM" id="MobiDB-lite"/>
    </source>
</evidence>
<protein>
    <submittedName>
        <fullName evidence="3">EOG090X0OY9</fullName>
    </submittedName>
</protein>
<dbReference type="GO" id="GO:0051087">
    <property type="term" value="F:protein-folding chaperone binding"/>
    <property type="evidence" value="ECO:0007669"/>
    <property type="project" value="InterPro"/>
</dbReference>
<evidence type="ECO:0000313" key="3">
    <source>
        <dbReference type="EMBL" id="SVE92829.1"/>
    </source>
</evidence>
<feature type="compositionally biased region" description="Polar residues" evidence="1">
    <location>
        <begin position="535"/>
        <end position="548"/>
    </location>
</feature>
<feature type="compositionally biased region" description="Low complexity" evidence="1">
    <location>
        <begin position="176"/>
        <end position="192"/>
    </location>
</feature>
<evidence type="ECO:0000259" key="2">
    <source>
        <dbReference type="PROSITE" id="PS51035"/>
    </source>
</evidence>
<name>A0A4Y7NHY6_9CRUS</name>
<dbReference type="SMART" id="SM00264">
    <property type="entry name" value="BAG"/>
    <property type="match status" value="1"/>
</dbReference>
<organism evidence="3">
    <name type="scientific">Megafenestra aurita</name>
    <dbReference type="NCBI Taxonomy" id="2291010"/>
    <lineage>
        <taxon>Eukaryota</taxon>
        <taxon>Metazoa</taxon>
        <taxon>Ecdysozoa</taxon>
        <taxon>Arthropoda</taxon>
        <taxon>Crustacea</taxon>
        <taxon>Branchiopoda</taxon>
        <taxon>Diplostraca</taxon>
        <taxon>Cladocera</taxon>
        <taxon>Anomopoda</taxon>
        <taxon>Daphniidae</taxon>
        <taxon>Megafenestra</taxon>
    </lineage>
</organism>
<feature type="compositionally biased region" description="Low complexity" evidence="1">
    <location>
        <begin position="320"/>
        <end position="331"/>
    </location>
</feature>
<dbReference type="EMBL" id="LR023210">
    <property type="protein sequence ID" value="SVE92829.1"/>
    <property type="molecule type" value="mRNA"/>
</dbReference>
<feature type="compositionally biased region" description="Polar residues" evidence="1">
    <location>
        <begin position="164"/>
        <end position="175"/>
    </location>
</feature>
<feature type="compositionally biased region" description="Low complexity" evidence="1">
    <location>
        <begin position="39"/>
        <end position="49"/>
    </location>
</feature>
<accession>A0A4Y7NHY6</accession>